<accession>A0A2W7IA87</accession>
<keyword evidence="3" id="KW-1003">Cell membrane</keyword>
<keyword evidence="6" id="KW-0547">Nucleotide-binding</keyword>
<dbReference type="EMBL" id="QKYU01000017">
    <property type="protein sequence ID" value="PZW43038.1"/>
    <property type="molecule type" value="Genomic_DNA"/>
</dbReference>
<keyword evidence="4" id="KW-0997">Cell inner membrane</keyword>
<keyword evidence="7" id="KW-1185">Reference proteome</keyword>
<evidence type="ECO:0000256" key="3">
    <source>
        <dbReference type="ARBA" id="ARBA00022475"/>
    </source>
</evidence>
<name>A0A2W7IA87_9PROT</name>
<dbReference type="Pfam" id="PF13379">
    <property type="entry name" value="NMT1_2"/>
    <property type="match status" value="1"/>
</dbReference>
<evidence type="ECO:0000256" key="2">
    <source>
        <dbReference type="ARBA" id="ARBA00022448"/>
    </source>
</evidence>
<dbReference type="Proteomes" id="UP000249688">
    <property type="component" value="Unassembled WGS sequence"/>
</dbReference>
<evidence type="ECO:0000256" key="4">
    <source>
        <dbReference type="ARBA" id="ARBA00022519"/>
    </source>
</evidence>
<dbReference type="AlphaFoldDB" id="A0A2W7IA87"/>
<evidence type="ECO:0000313" key="7">
    <source>
        <dbReference type="Proteomes" id="UP000249688"/>
    </source>
</evidence>
<reference evidence="6 7" key="1">
    <citation type="submission" date="2018-06" db="EMBL/GenBank/DDBJ databases">
        <title>Genomic Encyclopedia of Archaeal and Bacterial Type Strains, Phase II (KMG-II): from individual species to whole genera.</title>
        <authorList>
            <person name="Goeker M."/>
        </authorList>
    </citation>
    <scope>NUCLEOTIDE SEQUENCE [LARGE SCALE GENOMIC DNA]</scope>
    <source>
        <strain evidence="6 7">DSM 24525</strain>
    </source>
</reference>
<keyword evidence="5" id="KW-0472">Membrane</keyword>
<dbReference type="GO" id="GO:0005524">
    <property type="term" value="F:ATP binding"/>
    <property type="evidence" value="ECO:0007669"/>
    <property type="project" value="UniProtKB-KW"/>
</dbReference>
<dbReference type="GO" id="GO:0012505">
    <property type="term" value="C:endomembrane system"/>
    <property type="evidence" value="ECO:0007669"/>
    <property type="project" value="UniProtKB-SubCell"/>
</dbReference>
<dbReference type="Gene3D" id="3.40.190.10">
    <property type="entry name" value="Periplasmic binding protein-like II"/>
    <property type="match status" value="2"/>
</dbReference>
<dbReference type="InterPro" id="IPR044527">
    <property type="entry name" value="NrtA/CpmA_ABC-bd_dom"/>
</dbReference>
<comment type="caution">
    <text evidence="6">The sequence shown here is derived from an EMBL/GenBank/DDBJ whole genome shotgun (WGS) entry which is preliminary data.</text>
</comment>
<proteinExistence type="predicted"/>
<dbReference type="CDD" id="cd13553">
    <property type="entry name" value="PBP2_NrtA_CpmA_like"/>
    <property type="match status" value="1"/>
</dbReference>
<comment type="subcellular location">
    <subcellularLocation>
        <location evidence="1">Endomembrane system</location>
    </subcellularLocation>
</comment>
<dbReference type="OrthoDB" id="570524at2"/>
<evidence type="ECO:0000256" key="1">
    <source>
        <dbReference type="ARBA" id="ARBA00004308"/>
    </source>
</evidence>
<keyword evidence="2" id="KW-0813">Transport</keyword>
<dbReference type="SUPFAM" id="SSF53850">
    <property type="entry name" value="Periplasmic binding protein-like II"/>
    <property type="match status" value="1"/>
</dbReference>
<keyword evidence="6" id="KW-0067">ATP-binding</keyword>
<evidence type="ECO:0000313" key="6">
    <source>
        <dbReference type="EMBL" id="PZW43038.1"/>
    </source>
</evidence>
<sequence>MDLSSPALLTASLSIGYVPLTDAAVLVVAEDLGFFARHGLRVALSPAASWAGLRDRVAYGALDAAHMLYPMPIAAALGLVGPAMPLTVAAGLGRNGNTIVLSTALAQEMGDAPMPLAALRFAEVARGRNLRLAVVHPVSSHNYLLRHWLESGVLDPDRDVTMSVLPPPAMPAALASGAIDGFCVGEPWGSAAVLAGAGRAVVASGDIWPDHPEKVFVFRASAAAAEPQAAIAATAAIIAAARWLDEPANHPQAAAILARHAFPSLDLAAITPGLGGWVPEPDGGTRRLSHPLSFREALPPHMAHAAFWLSCMRRGGHLPAQIDQAQALAPWNNDLFLRAASALGEPLHAPTPLPTESAA</sequence>
<organism evidence="6 7">
    <name type="scientific">Humitalea rosea</name>
    <dbReference type="NCBI Taxonomy" id="990373"/>
    <lineage>
        <taxon>Bacteria</taxon>
        <taxon>Pseudomonadati</taxon>
        <taxon>Pseudomonadota</taxon>
        <taxon>Alphaproteobacteria</taxon>
        <taxon>Acetobacterales</taxon>
        <taxon>Roseomonadaceae</taxon>
        <taxon>Humitalea</taxon>
    </lineage>
</organism>
<gene>
    <name evidence="6" type="ORF">C8P66_11764</name>
</gene>
<dbReference type="PANTHER" id="PTHR30024">
    <property type="entry name" value="ALIPHATIC SULFONATES-BINDING PROTEIN-RELATED"/>
    <property type="match status" value="1"/>
</dbReference>
<evidence type="ECO:0000256" key="5">
    <source>
        <dbReference type="ARBA" id="ARBA00023136"/>
    </source>
</evidence>
<protein>
    <submittedName>
        <fullName evidence="6">NitT/TauT family transport system ATP-binding protein/nitrate/nitrite transport system substrate-binding protein</fullName>
    </submittedName>
</protein>
<dbReference type="PANTHER" id="PTHR30024:SF43">
    <property type="entry name" value="BLL4572 PROTEIN"/>
    <property type="match status" value="1"/>
</dbReference>
<dbReference type="RefSeq" id="WP_158537263.1">
    <property type="nucleotide sequence ID" value="NZ_QKYU01000017.1"/>
</dbReference>